<accession>A0A4R3TFK0</accession>
<proteinExistence type="inferred from homology"/>
<evidence type="ECO:0000256" key="5">
    <source>
        <dbReference type="RuleBase" id="RU367021"/>
    </source>
</evidence>
<dbReference type="InterPro" id="IPR001451">
    <property type="entry name" value="Hexapep"/>
</dbReference>
<dbReference type="InterPro" id="IPR024688">
    <property type="entry name" value="Mac_dom"/>
</dbReference>
<gene>
    <name evidence="7" type="ORF">EDD61_10985</name>
</gene>
<name>A0A4R3TFK0_9FIRM</name>
<keyword evidence="8" id="KW-1185">Reference proteome</keyword>
<comment type="similarity">
    <text evidence="1 5">Belongs to the transferase hexapeptide repeat family.</text>
</comment>
<feature type="domain" description="Maltose/galactoside acetyltransferase" evidence="6">
    <location>
        <begin position="1"/>
        <end position="52"/>
    </location>
</feature>
<evidence type="ECO:0000256" key="2">
    <source>
        <dbReference type="ARBA" id="ARBA00022679"/>
    </source>
</evidence>
<dbReference type="SMART" id="SM01266">
    <property type="entry name" value="Mac"/>
    <property type="match status" value="1"/>
</dbReference>
<evidence type="ECO:0000313" key="8">
    <source>
        <dbReference type="Proteomes" id="UP000295773"/>
    </source>
</evidence>
<keyword evidence="2 5" id="KW-0808">Transferase</keyword>
<dbReference type="Gene3D" id="2.160.10.10">
    <property type="entry name" value="Hexapeptide repeat proteins"/>
    <property type="match status" value="1"/>
</dbReference>
<dbReference type="InterPro" id="IPR039369">
    <property type="entry name" value="LacA-like"/>
</dbReference>
<evidence type="ECO:0000256" key="4">
    <source>
        <dbReference type="ARBA" id="ARBA00023315"/>
    </source>
</evidence>
<dbReference type="Pfam" id="PF00132">
    <property type="entry name" value="Hexapep"/>
    <property type="match status" value="1"/>
</dbReference>
<dbReference type="EC" id="2.3.1.-" evidence="5"/>
<dbReference type="RefSeq" id="WP_132224752.1">
    <property type="nucleotide sequence ID" value="NZ_JANKBG010000009.1"/>
</dbReference>
<dbReference type="CDD" id="cd03357">
    <property type="entry name" value="LbH_MAT_GAT"/>
    <property type="match status" value="1"/>
</dbReference>
<dbReference type="EMBL" id="SMBP01000009">
    <property type="protein sequence ID" value="TCU60046.1"/>
    <property type="molecule type" value="Genomic_DNA"/>
</dbReference>
<evidence type="ECO:0000259" key="6">
    <source>
        <dbReference type="SMART" id="SM01266"/>
    </source>
</evidence>
<dbReference type="GO" id="GO:0008870">
    <property type="term" value="F:galactoside O-acetyltransferase activity"/>
    <property type="evidence" value="ECO:0007669"/>
    <property type="project" value="TreeGrafter"/>
</dbReference>
<dbReference type="SUPFAM" id="SSF51161">
    <property type="entry name" value="Trimeric LpxA-like enzymes"/>
    <property type="match status" value="1"/>
</dbReference>
<evidence type="ECO:0000256" key="3">
    <source>
        <dbReference type="ARBA" id="ARBA00022737"/>
    </source>
</evidence>
<evidence type="ECO:0000313" key="7">
    <source>
        <dbReference type="EMBL" id="TCU60046.1"/>
    </source>
</evidence>
<reference evidence="7 8" key="1">
    <citation type="submission" date="2019-03" db="EMBL/GenBank/DDBJ databases">
        <title>Genomic Encyclopedia of Type Strains, Phase IV (KMG-IV): sequencing the most valuable type-strain genomes for metagenomic binning, comparative biology and taxonomic classification.</title>
        <authorList>
            <person name="Goeker M."/>
        </authorList>
    </citation>
    <scope>NUCLEOTIDE SEQUENCE [LARGE SCALE GENOMIC DNA]</scope>
    <source>
        <strain evidence="7 8">DSM 29481</strain>
    </source>
</reference>
<dbReference type="PROSITE" id="PS00101">
    <property type="entry name" value="HEXAPEP_TRANSFERASES"/>
    <property type="match status" value="1"/>
</dbReference>
<comment type="caution">
    <text evidence="7">The sequence shown here is derived from an EMBL/GenBank/DDBJ whole genome shotgun (WGS) entry which is preliminary data.</text>
</comment>
<dbReference type="Pfam" id="PF12464">
    <property type="entry name" value="Mac"/>
    <property type="match status" value="1"/>
</dbReference>
<dbReference type="Proteomes" id="UP000295773">
    <property type="component" value="Unassembled WGS sequence"/>
</dbReference>
<dbReference type="PANTHER" id="PTHR43017">
    <property type="entry name" value="GALACTOSIDE O-ACETYLTRANSFERASE"/>
    <property type="match status" value="1"/>
</dbReference>
<dbReference type="InterPro" id="IPR018357">
    <property type="entry name" value="Hexapep_transf_CS"/>
</dbReference>
<protein>
    <recommendedName>
        <fullName evidence="5">Acetyltransferase</fullName>
        <ecNumber evidence="5">2.3.1.-</ecNumber>
    </recommendedName>
</protein>
<sequence>MTKILYDANYDKELVAKRNQCHDLCHQYNQLLPTAVKERKKVLQAIIGEMEDDLIIEQPFYCDYGTNIRLGKQVYLNMHTIMLDAAEIHVEDHVFVGPNCAFYTAGHPFSIEDRRAGLEYALPIHVEEDVWIGGNTVVMAGVTIGKGSVIGAGSVVTKDIPPYVLAAGNPCRIIRSIKEEARMKSDCQ</sequence>
<evidence type="ECO:0000256" key="1">
    <source>
        <dbReference type="ARBA" id="ARBA00007274"/>
    </source>
</evidence>
<organism evidence="7 8">
    <name type="scientific">Longicatena caecimuris</name>
    <dbReference type="NCBI Taxonomy" id="1796635"/>
    <lineage>
        <taxon>Bacteria</taxon>
        <taxon>Bacillati</taxon>
        <taxon>Bacillota</taxon>
        <taxon>Erysipelotrichia</taxon>
        <taxon>Erysipelotrichales</taxon>
        <taxon>Erysipelotrichaceae</taxon>
        <taxon>Longicatena</taxon>
    </lineage>
</organism>
<dbReference type="PANTHER" id="PTHR43017:SF1">
    <property type="entry name" value="ACETYLTRANSFERASE YJL218W-RELATED"/>
    <property type="match status" value="1"/>
</dbReference>
<dbReference type="InterPro" id="IPR011004">
    <property type="entry name" value="Trimer_LpxA-like_sf"/>
</dbReference>
<keyword evidence="3" id="KW-0677">Repeat</keyword>
<dbReference type="FunFam" id="2.160.10.10:FF:000025">
    <property type="entry name" value="Hexapeptide-repeat containing-acetyltransferase"/>
    <property type="match status" value="1"/>
</dbReference>
<dbReference type="AlphaFoldDB" id="A0A4R3TFK0"/>
<keyword evidence="4 5" id="KW-0012">Acyltransferase</keyword>